<feature type="non-terminal residue" evidence="4">
    <location>
        <position position="813"/>
    </location>
</feature>
<evidence type="ECO:0000256" key="1">
    <source>
        <dbReference type="ARBA" id="ARBA00022737"/>
    </source>
</evidence>
<dbReference type="EMBL" id="OV170223">
    <property type="protein sequence ID" value="CAH0722992.1"/>
    <property type="molecule type" value="Genomic_DNA"/>
</dbReference>
<dbReference type="Gene3D" id="3.40.50.10190">
    <property type="entry name" value="BRCT domain"/>
    <property type="match status" value="4"/>
</dbReference>
<feature type="region of interest" description="Disordered" evidence="2">
    <location>
        <begin position="474"/>
        <end position="537"/>
    </location>
</feature>
<dbReference type="InterPro" id="IPR036420">
    <property type="entry name" value="BRCT_dom_sf"/>
</dbReference>
<gene>
    <name evidence="4" type="ORF">BINO364_LOCUS8869</name>
</gene>
<organism evidence="4 5">
    <name type="scientific">Brenthis ino</name>
    <name type="common">lesser marbled fritillary</name>
    <dbReference type="NCBI Taxonomy" id="405034"/>
    <lineage>
        <taxon>Eukaryota</taxon>
        <taxon>Metazoa</taxon>
        <taxon>Ecdysozoa</taxon>
        <taxon>Arthropoda</taxon>
        <taxon>Hexapoda</taxon>
        <taxon>Insecta</taxon>
        <taxon>Pterygota</taxon>
        <taxon>Neoptera</taxon>
        <taxon>Endopterygota</taxon>
        <taxon>Lepidoptera</taxon>
        <taxon>Glossata</taxon>
        <taxon>Ditrysia</taxon>
        <taxon>Papilionoidea</taxon>
        <taxon>Nymphalidae</taxon>
        <taxon>Heliconiinae</taxon>
        <taxon>Argynnini</taxon>
        <taxon>Brenthis</taxon>
    </lineage>
</organism>
<dbReference type="GO" id="GO:0006270">
    <property type="term" value="P:DNA replication initiation"/>
    <property type="evidence" value="ECO:0007669"/>
    <property type="project" value="TreeGrafter"/>
</dbReference>
<dbReference type="PANTHER" id="PTHR13561">
    <property type="entry name" value="DNA REPLICATION REGULATOR DPB11-RELATED"/>
    <property type="match status" value="1"/>
</dbReference>
<evidence type="ECO:0000259" key="3">
    <source>
        <dbReference type="PROSITE" id="PS50172"/>
    </source>
</evidence>
<feature type="compositionally biased region" description="Low complexity" evidence="2">
    <location>
        <begin position="524"/>
        <end position="537"/>
    </location>
</feature>
<dbReference type="Pfam" id="PF12738">
    <property type="entry name" value="PTCB-BRCT"/>
    <property type="match status" value="1"/>
</dbReference>
<protein>
    <recommendedName>
        <fullName evidence="3">BRCT domain-containing protein</fullName>
    </recommendedName>
</protein>
<dbReference type="CDD" id="cd17738">
    <property type="entry name" value="BRCT_TopBP1_rpt7"/>
    <property type="match status" value="1"/>
</dbReference>
<keyword evidence="1" id="KW-0677">Repeat</keyword>
<proteinExistence type="predicted"/>
<feature type="domain" description="BRCT" evidence="3">
    <location>
        <begin position="72"/>
        <end position="156"/>
    </location>
</feature>
<feature type="region of interest" description="Disordered" evidence="2">
    <location>
        <begin position="1"/>
        <end position="68"/>
    </location>
</feature>
<dbReference type="FunFam" id="3.40.50.10190:FF:000018">
    <property type="entry name" value="DNA topoisomerase 2-binding protein 1"/>
    <property type="match status" value="1"/>
</dbReference>
<reference evidence="4" key="1">
    <citation type="submission" date="2021-12" db="EMBL/GenBank/DDBJ databases">
        <authorList>
            <person name="Martin H S."/>
        </authorList>
    </citation>
    <scope>NUCLEOTIDE SEQUENCE</scope>
</reference>
<dbReference type="Proteomes" id="UP000838878">
    <property type="component" value="Chromosome 3"/>
</dbReference>
<evidence type="ECO:0000313" key="4">
    <source>
        <dbReference type="EMBL" id="CAH0722992.1"/>
    </source>
</evidence>
<dbReference type="InterPro" id="IPR001357">
    <property type="entry name" value="BRCT_dom"/>
</dbReference>
<name>A0A8J9UN74_9NEOP</name>
<dbReference type="GO" id="GO:0007095">
    <property type="term" value="P:mitotic G2 DNA damage checkpoint signaling"/>
    <property type="evidence" value="ECO:0007669"/>
    <property type="project" value="TreeGrafter"/>
</dbReference>
<dbReference type="AlphaFoldDB" id="A0A8J9UN74"/>
<dbReference type="PANTHER" id="PTHR13561:SF20">
    <property type="entry name" value="DNA TOPOISOMERASE 2-BINDING PROTEIN 1"/>
    <property type="match status" value="1"/>
</dbReference>
<feature type="region of interest" description="Disordered" evidence="2">
    <location>
        <begin position="286"/>
        <end position="310"/>
    </location>
</feature>
<sequence>MSKRNLQLLKRAPLDLPPPKPDVKEDQDELVNHYLSQNMLEPQEKTPEPAPVTDVQEQPDMTEDTLDDPTEEVEQIFRGIKIEVQGLDEEAISEIGAEVAAAGGVLVAGGARGDYVLAPLDWDAADAGGAGGCVTVFWIKDCLSQGELLPVQYYHRPVRVPQWAARGPLAGVVASLSTYSGVERAFLDELAKLLGATTQLRFCRRNTANAQASTHLICPTPTGDKYLGAVKWALPAVTAQWLLDCAKEARRVHEGPYLVGETKAPPLPVQPEPEESEEVDKQIHITDKDKENAMLPPTTNAPRRGSLQKEQTPIRKVVNDGGDTDNMSPASRYIAMARQGLLGCDSQETPKRLQELKEDDQQGACTVRTPPLEEALSSPNLAALSPTTRRRLRALRRGEMPSDPIRTPIDPFDKNTVTPDSAFGAALRPGSGLSPDARKRLWRVVSDLPTKQPQIAKDKHTPLSEIRNRFLAQFNGDAPTPPSEHHVVPRKLQLQDQAETPPPKMAKLSEDQSAGGLNITENNATPKAASSASTRSSTLPAAVDQQLLRLNAALSSRLSSQKKRARDSVTIVPAPEVEAGSDSQVNTVGWDDTTPAVKIFMLSSNVDNREEIMEMITHLRGAVCEGAEPDARATHLLCAAPGRSEKMLGSVAAGRWVLHPAYVVRSRQHGGFLDEEEFEWGNPRATSLPAAGGAERALARAAHRWRVARARRLPGPFAGTIALLHVPAARKRLLARLIEAGDGTVSEEEPPYTNANITVCFADIKRYPLSERDTAWLISNRIPVCPPVLLSSYLTDETTPDPKDHCLPDFKLK</sequence>
<feature type="region of interest" description="Disordered" evidence="2">
    <location>
        <begin position="259"/>
        <end position="278"/>
    </location>
</feature>
<evidence type="ECO:0000256" key="2">
    <source>
        <dbReference type="SAM" id="MobiDB-lite"/>
    </source>
</evidence>
<dbReference type="PROSITE" id="PS50172">
    <property type="entry name" value="BRCT"/>
    <property type="match status" value="2"/>
</dbReference>
<accession>A0A8J9UN74</accession>
<evidence type="ECO:0000313" key="5">
    <source>
        <dbReference type="Proteomes" id="UP000838878"/>
    </source>
</evidence>
<dbReference type="SMART" id="SM00292">
    <property type="entry name" value="BRCT"/>
    <property type="match status" value="2"/>
</dbReference>
<keyword evidence="5" id="KW-1185">Reference proteome</keyword>
<dbReference type="GO" id="GO:0033314">
    <property type="term" value="P:mitotic DNA replication checkpoint signaling"/>
    <property type="evidence" value="ECO:0007669"/>
    <property type="project" value="TreeGrafter"/>
</dbReference>
<dbReference type="SUPFAM" id="SSF52113">
    <property type="entry name" value="BRCT domain"/>
    <property type="match status" value="3"/>
</dbReference>
<dbReference type="OrthoDB" id="251770at2759"/>
<feature type="domain" description="BRCT" evidence="3">
    <location>
        <begin position="164"/>
        <end position="259"/>
    </location>
</feature>